<proteinExistence type="predicted"/>
<dbReference type="EMBL" id="CP028161">
    <property type="protein sequence ID" value="AWN67141.1"/>
    <property type="molecule type" value="Genomic_DNA"/>
</dbReference>
<evidence type="ECO:0000256" key="1">
    <source>
        <dbReference type="SAM" id="MobiDB-lite"/>
    </source>
</evidence>
<sequence>MDIVEELLKKAKKELEKIKIQTLGIHGSMTSSGQRMTIQEKSEEEVKNSKSGLSKNTSELKSAIKGKFSDKLTETFEDQKQMLDNI</sequence>
<dbReference type="AlphaFoldDB" id="A0A2Z3KK85"/>
<reference evidence="2 3" key="1">
    <citation type="submission" date="2018-03" db="EMBL/GenBank/DDBJ databases">
        <title>Genome sequence of Lactococcus lactis strain 14B4 from almond drupe.</title>
        <authorList>
            <person name="Tran T.D."/>
            <person name="McGarvey J.A."/>
            <person name="Huynh S."/>
            <person name="Parker C.T."/>
        </authorList>
    </citation>
    <scope>NUCLEOTIDE SEQUENCE [LARGE SCALE GENOMIC DNA]</scope>
    <source>
        <strain evidence="2 3">14B4</strain>
        <plasmid evidence="3">Plasmid p14b4</plasmid>
    </source>
</reference>
<dbReference type="RefSeq" id="WP_109991482.1">
    <property type="nucleotide sequence ID" value="NZ_CP028161.1"/>
</dbReference>
<keyword evidence="2" id="KW-0614">Plasmid</keyword>
<gene>
    <name evidence="2" type="ORF">LL14B4_13135</name>
</gene>
<feature type="region of interest" description="Disordered" evidence="1">
    <location>
        <begin position="29"/>
        <end position="58"/>
    </location>
</feature>
<dbReference type="Proteomes" id="UP000245919">
    <property type="component" value="Plasmid p14B4"/>
</dbReference>
<name>A0A2Z3KK85_LACLL</name>
<evidence type="ECO:0000313" key="3">
    <source>
        <dbReference type="Proteomes" id="UP000245919"/>
    </source>
</evidence>
<evidence type="ECO:0000313" key="2">
    <source>
        <dbReference type="EMBL" id="AWN67141.1"/>
    </source>
</evidence>
<accession>A0A2Z3KK85</accession>
<organism evidence="2 3">
    <name type="scientific">Lactococcus lactis subsp. lactis</name>
    <name type="common">Streptococcus lactis</name>
    <dbReference type="NCBI Taxonomy" id="1360"/>
    <lineage>
        <taxon>Bacteria</taxon>
        <taxon>Bacillati</taxon>
        <taxon>Bacillota</taxon>
        <taxon>Bacilli</taxon>
        <taxon>Lactobacillales</taxon>
        <taxon>Streptococcaceae</taxon>
        <taxon>Lactococcus</taxon>
    </lineage>
</organism>
<feature type="compositionally biased region" description="Basic and acidic residues" evidence="1">
    <location>
        <begin position="38"/>
        <end position="48"/>
    </location>
</feature>
<dbReference type="GeneID" id="89634722"/>
<geneLocation type="plasmid" evidence="3">
    <name>p14b4</name>
</geneLocation>
<protein>
    <submittedName>
        <fullName evidence="2">Uncharacterized protein</fullName>
    </submittedName>
</protein>